<evidence type="ECO:0000256" key="4">
    <source>
        <dbReference type="ARBA" id="ARBA00022679"/>
    </source>
</evidence>
<keyword evidence="10" id="KW-1015">Disulfide bond</keyword>
<keyword evidence="8" id="KW-0333">Golgi apparatus</keyword>
<keyword evidence="6" id="KW-0735">Signal-anchor</keyword>
<dbReference type="PANTHER" id="PTHR11987:SF29">
    <property type="entry name" value="ALPHA-2,8-SIALYLTRANSFERASE 8F"/>
    <property type="match status" value="1"/>
</dbReference>
<evidence type="ECO:0000256" key="12">
    <source>
        <dbReference type="PIRSR" id="PIRSR005557-2"/>
    </source>
</evidence>
<dbReference type="InterPro" id="IPR001675">
    <property type="entry name" value="Glyco_trans_29"/>
</dbReference>
<dbReference type="InterPro" id="IPR036691">
    <property type="entry name" value="Endo/exonu/phosph_ase_sf"/>
</dbReference>
<evidence type="ECO:0000256" key="3">
    <source>
        <dbReference type="ARBA" id="ARBA00022676"/>
    </source>
</evidence>
<keyword evidence="9" id="KW-0472">Membrane</keyword>
<evidence type="ECO:0000256" key="2">
    <source>
        <dbReference type="ARBA" id="ARBA00006003"/>
    </source>
</evidence>
<evidence type="ECO:0000313" key="14">
    <source>
        <dbReference type="RefSeq" id="XP_033779287.1"/>
    </source>
</evidence>
<organism evidence="13 14">
    <name type="scientific">Geotrypetes seraphini</name>
    <name type="common">Gaboon caecilian</name>
    <name type="synonym">Caecilia seraphini</name>
    <dbReference type="NCBI Taxonomy" id="260995"/>
    <lineage>
        <taxon>Eukaryota</taxon>
        <taxon>Metazoa</taxon>
        <taxon>Chordata</taxon>
        <taxon>Craniata</taxon>
        <taxon>Vertebrata</taxon>
        <taxon>Euteleostomi</taxon>
        <taxon>Amphibia</taxon>
        <taxon>Gymnophiona</taxon>
        <taxon>Geotrypetes</taxon>
    </lineage>
</organism>
<name>A0A6P8NSH5_GEOSA</name>
<dbReference type="InterPro" id="IPR050943">
    <property type="entry name" value="Glycosyltr_29_Sialyltrsf"/>
</dbReference>
<evidence type="ECO:0000256" key="11">
    <source>
        <dbReference type="ARBA" id="ARBA00023180"/>
    </source>
</evidence>
<dbReference type="PANTHER" id="PTHR11987">
    <property type="entry name" value="ALPHA-2,8-SIALYLTRANSFERASE"/>
    <property type="match status" value="1"/>
</dbReference>
<keyword evidence="7" id="KW-1133">Transmembrane helix</keyword>
<gene>
    <name evidence="14" type="primary">LOC117349801</name>
</gene>
<evidence type="ECO:0000256" key="7">
    <source>
        <dbReference type="ARBA" id="ARBA00022989"/>
    </source>
</evidence>
<dbReference type="AlphaFoldDB" id="A0A6P8NSH5"/>
<dbReference type="RefSeq" id="XP_033779287.1">
    <property type="nucleotide sequence ID" value="XM_033923396.1"/>
</dbReference>
<accession>A0A6P8NSH5</accession>
<dbReference type="GeneID" id="117349801"/>
<dbReference type="SUPFAM" id="SSF56219">
    <property type="entry name" value="DNase I-like"/>
    <property type="match status" value="1"/>
</dbReference>
<keyword evidence="13" id="KW-1185">Reference proteome</keyword>
<proteinExistence type="inferred from homology"/>
<evidence type="ECO:0000256" key="5">
    <source>
        <dbReference type="ARBA" id="ARBA00022692"/>
    </source>
</evidence>
<comment type="similarity">
    <text evidence="2">Belongs to the glycosyltransferase 29 family.</text>
</comment>
<dbReference type="Gene3D" id="3.90.1480.20">
    <property type="entry name" value="Glycosyl transferase family 29"/>
    <property type="match status" value="1"/>
</dbReference>
<keyword evidence="5" id="KW-0812">Transmembrane</keyword>
<comment type="subcellular location">
    <subcellularLocation>
        <location evidence="1">Golgi apparatus membrane</location>
        <topology evidence="1">Single-pass type II membrane protein</topology>
    </subcellularLocation>
</comment>
<dbReference type="GO" id="GO:0003828">
    <property type="term" value="F:alpha-N-acetylneuraminate alpha-2,8-sialyltransferase activity"/>
    <property type="evidence" value="ECO:0007669"/>
    <property type="project" value="TreeGrafter"/>
</dbReference>
<evidence type="ECO:0000256" key="1">
    <source>
        <dbReference type="ARBA" id="ARBA00004323"/>
    </source>
</evidence>
<feature type="disulfide bond" evidence="12">
    <location>
        <begin position="140"/>
        <end position="287"/>
    </location>
</feature>
<keyword evidence="4" id="KW-0808">Transferase</keyword>
<dbReference type="InterPro" id="IPR012163">
    <property type="entry name" value="Sialyl_trans"/>
</dbReference>
<dbReference type="Proteomes" id="UP000515159">
    <property type="component" value="Chromosome 16"/>
</dbReference>
<protein>
    <submittedName>
        <fullName evidence="14">Alpha-2,8-sialyltransferase 8E-like</fullName>
    </submittedName>
</protein>
<keyword evidence="3" id="KW-0328">Glycosyltransferase</keyword>
<keyword evidence="11" id="KW-0325">Glycoprotein</keyword>
<dbReference type="InterPro" id="IPR038578">
    <property type="entry name" value="GT29-like_sf"/>
</dbReference>
<dbReference type="OrthoDB" id="10264956at2759"/>
<evidence type="ECO:0000256" key="9">
    <source>
        <dbReference type="ARBA" id="ARBA00023136"/>
    </source>
</evidence>
<reference evidence="14" key="1">
    <citation type="submission" date="2025-08" db="UniProtKB">
        <authorList>
            <consortium name="RefSeq"/>
        </authorList>
    </citation>
    <scope>IDENTIFICATION</scope>
</reference>
<dbReference type="InParanoid" id="A0A6P8NSH5"/>
<dbReference type="Pfam" id="PF00777">
    <property type="entry name" value="Glyco_transf_29"/>
    <property type="match status" value="1"/>
</dbReference>
<evidence type="ECO:0000256" key="6">
    <source>
        <dbReference type="ARBA" id="ARBA00022968"/>
    </source>
</evidence>
<evidence type="ECO:0000313" key="13">
    <source>
        <dbReference type="Proteomes" id="UP000515159"/>
    </source>
</evidence>
<dbReference type="KEGG" id="gsh:117349801"/>
<dbReference type="CDD" id="cd23971">
    <property type="entry name" value="GT29_ST8SIA_mono"/>
    <property type="match status" value="1"/>
</dbReference>
<sequence length="347" mass="39408">MADITIASWNVAGINSTAKRAKIVQALRSNDVQIACLQETHLTDLERGKLQRQPSVKQPAVNKHVCLDLKAYIETANVTKLEILQCCNTSKEMVMSQENTYLGQVITYEVNRKQTVTVNEELLDMLPKSSPFPAKLYRRCSVVGNGGILLNSCCGSKINQADFVIRCNLPPLNYSRDVGTKTNIVTANPSIIIDRYNSLNRQRRPFADMMKAYPDALVLMPPFSYVGNTAVSYKVAYTLQDFFSWQKTVFFQPDYLLNQAAYWKKKGFHAVRMSTGFMMVTAALELCDQITLYGYWPFSSDLEGNLLTYHYYDQRMPAAIHAMNQEFFFYTQMHSQGALRIQVGKCI</sequence>
<evidence type="ECO:0000256" key="10">
    <source>
        <dbReference type="ARBA" id="ARBA00023157"/>
    </source>
</evidence>
<dbReference type="GO" id="GO:0000139">
    <property type="term" value="C:Golgi membrane"/>
    <property type="evidence" value="ECO:0007669"/>
    <property type="project" value="UniProtKB-SubCell"/>
</dbReference>
<dbReference type="GO" id="GO:0006491">
    <property type="term" value="P:N-glycan processing"/>
    <property type="evidence" value="ECO:0007669"/>
    <property type="project" value="TreeGrafter"/>
</dbReference>
<dbReference type="PIRSF" id="PIRSF005557">
    <property type="entry name" value="Sialyl_trans"/>
    <property type="match status" value="1"/>
</dbReference>
<evidence type="ECO:0000256" key="8">
    <source>
        <dbReference type="ARBA" id="ARBA00023034"/>
    </source>
</evidence>
<dbReference type="GO" id="GO:0009311">
    <property type="term" value="P:oligosaccharide metabolic process"/>
    <property type="evidence" value="ECO:0007669"/>
    <property type="project" value="TreeGrafter"/>
</dbReference>